<dbReference type="InterPro" id="IPR007248">
    <property type="entry name" value="Mpv17_PMP22"/>
</dbReference>
<dbReference type="GO" id="GO:0005737">
    <property type="term" value="C:cytoplasm"/>
    <property type="evidence" value="ECO:0007669"/>
    <property type="project" value="TreeGrafter"/>
</dbReference>
<dbReference type="Pfam" id="PF04117">
    <property type="entry name" value="Mpv17_PMP22"/>
    <property type="match status" value="1"/>
</dbReference>
<comment type="caution">
    <text evidence="7">The sequence shown here is derived from an EMBL/GenBank/DDBJ whole genome shotgun (WGS) entry which is preliminary data.</text>
</comment>
<dbReference type="EMBL" id="CAICTM010000223">
    <property type="protein sequence ID" value="CAB9505246.1"/>
    <property type="molecule type" value="Genomic_DNA"/>
</dbReference>
<protein>
    <submittedName>
        <fullName evidence="7">Protein SYM1</fullName>
    </submittedName>
</protein>
<evidence type="ECO:0000313" key="7">
    <source>
        <dbReference type="EMBL" id="CAB9505246.1"/>
    </source>
</evidence>
<keyword evidence="5" id="KW-0472">Membrane</keyword>
<dbReference type="Proteomes" id="UP001153069">
    <property type="component" value="Unassembled WGS sequence"/>
</dbReference>
<reference evidence="7" key="1">
    <citation type="submission" date="2020-06" db="EMBL/GenBank/DDBJ databases">
        <authorList>
            <consortium name="Plant Systems Biology data submission"/>
        </authorList>
    </citation>
    <scope>NUCLEOTIDE SEQUENCE</scope>
    <source>
        <strain evidence="7">D6</strain>
    </source>
</reference>
<evidence type="ECO:0000256" key="1">
    <source>
        <dbReference type="ARBA" id="ARBA00004141"/>
    </source>
</evidence>
<evidence type="ECO:0000256" key="2">
    <source>
        <dbReference type="ARBA" id="ARBA00006824"/>
    </source>
</evidence>
<keyword evidence="8" id="KW-1185">Reference proteome</keyword>
<dbReference type="PANTHER" id="PTHR11266:SF17">
    <property type="entry name" value="PROTEIN MPV17"/>
    <property type="match status" value="1"/>
</dbReference>
<comment type="subcellular location">
    <subcellularLocation>
        <location evidence="1">Membrane</location>
        <topology evidence="1">Multi-pass membrane protein</topology>
    </subcellularLocation>
</comment>
<evidence type="ECO:0000256" key="6">
    <source>
        <dbReference type="RuleBase" id="RU363053"/>
    </source>
</evidence>
<proteinExistence type="inferred from homology"/>
<keyword evidence="3" id="KW-0812">Transmembrane</keyword>
<sequence length="272" mass="29978">MMFVSAAVSTPRTVALKTSPSSVGRFQLSIRRCKASQAAGQAAVATSRSAPLGKRVWNAYTTALEKRPLTTKMTAAALIFFTSDSATQRLMDPEESYDIARASSGACFGVVATAYLHVWWGFLETTIGSLVPAARSRLLNTAVKVVIDQGCAAPLYVYSYYILTKSLQDISAQPDRSVGEILDESESRARHMLWPTMLQHWKLWPAVHSLNFYFVPIQHRVLVQNTVLVGWSGYLSHLNKTGLPVNDGKLITPKEEIESTIQRTKTEAPVKS</sequence>
<accession>A0A9N8DR76</accession>
<dbReference type="OrthoDB" id="430207at2759"/>
<evidence type="ECO:0000256" key="4">
    <source>
        <dbReference type="ARBA" id="ARBA00022989"/>
    </source>
</evidence>
<evidence type="ECO:0000313" key="8">
    <source>
        <dbReference type="Proteomes" id="UP001153069"/>
    </source>
</evidence>
<keyword evidence="4" id="KW-1133">Transmembrane helix</keyword>
<dbReference type="AlphaFoldDB" id="A0A9N8DR76"/>
<comment type="similarity">
    <text evidence="2 6">Belongs to the peroxisomal membrane protein PXMP2/4 family.</text>
</comment>
<dbReference type="GO" id="GO:0016020">
    <property type="term" value="C:membrane"/>
    <property type="evidence" value="ECO:0007669"/>
    <property type="project" value="UniProtKB-SubCell"/>
</dbReference>
<organism evidence="7 8">
    <name type="scientific">Seminavis robusta</name>
    <dbReference type="NCBI Taxonomy" id="568900"/>
    <lineage>
        <taxon>Eukaryota</taxon>
        <taxon>Sar</taxon>
        <taxon>Stramenopiles</taxon>
        <taxon>Ochrophyta</taxon>
        <taxon>Bacillariophyta</taxon>
        <taxon>Bacillariophyceae</taxon>
        <taxon>Bacillariophycidae</taxon>
        <taxon>Naviculales</taxon>
        <taxon>Naviculaceae</taxon>
        <taxon>Seminavis</taxon>
    </lineage>
</organism>
<evidence type="ECO:0000256" key="5">
    <source>
        <dbReference type="ARBA" id="ARBA00023136"/>
    </source>
</evidence>
<gene>
    <name evidence="7" type="ORF">SEMRO_224_G091670.1</name>
</gene>
<name>A0A9N8DR76_9STRA</name>
<evidence type="ECO:0000256" key="3">
    <source>
        <dbReference type="ARBA" id="ARBA00022692"/>
    </source>
</evidence>
<dbReference type="PANTHER" id="PTHR11266">
    <property type="entry name" value="PEROXISOMAL MEMBRANE PROTEIN 2, PXMP2 MPV17"/>
    <property type="match status" value="1"/>
</dbReference>